<feature type="signal peptide" evidence="4">
    <location>
        <begin position="1"/>
        <end position="26"/>
    </location>
</feature>
<dbReference type="SUPFAM" id="SSF53822">
    <property type="entry name" value="Periplasmic binding protein-like I"/>
    <property type="match status" value="1"/>
</dbReference>
<evidence type="ECO:0000259" key="5">
    <source>
        <dbReference type="Pfam" id="PF13407"/>
    </source>
</evidence>
<feature type="domain" description="Periplasmic binding protein" evidence="5">
    <location>
        <begin position="31"/>
        <end position="284"/>
    </location>
</feature>
<dbReference type="GO" id="GO:0030313">
    <property type="term" value="C:cell envelope"/>
    <property type="evidence" value="ECO:0007669"/>
    <property type="project" value="UniProtKB-SubCell"/>
</dbReference>
<protein>
    <submittedName>
        <fullName evidence="6">Sugar ABC transporter substrate-binding protein</fullName>
    </submittedName>
</protein>
<dbReference type="EMBL" id="QKWJ01000102">
    <property type="protein sequence ID" value="RDK05334.1"/>
    <property type="molecule type" value="Genomic_DNA"/>
</dbReference>
<comment type="caution">
    <text evidence="6">The sequence shown here is derived from an EMBL/GenBank/DDBJ whole genome shotgun (WGS) entry which is preliminary data.</text>
</comment>
<comment type="similarity">
    <text evidence="2">Belongs to the bacterial solute-binding protein 2 family.</text>
</comment>
<dbReference type="PANTHER" id="PTHR46847:SF1">
    <property type="entry name" value="D-ALLOSE-BINDING PERIPLASMIC PROTEIN-RELATED"/>
    <property type="match status" value="1"/>
</dbReference>
<proteinExistence type="inferred from homology"/>
<organism evidence="6 7">
    <name type="scientific">Cupriavidus lacunae</name>
    <dbReference type="NCBI Taxonomy" id="2666307"/>
    <lineage>
        <taxon>Bacteria</taxon>
        <taxon>Pseudomonadati</taxon>
        <taxon>Pseudomonadota</taxon>
        <taxon>Betaproteobacteria</taxon>
        <taxon>Burkholderiales</taxon>
        <taxon>Burkholderiaceae</taxon>
        <taxon>Cupriavidus</taxon>
    </lineage>
</organism>
<dbReference type="PROSITE" id="PS51257">
    <property type="entry name" value="PROKAR_LIPOPROTEIN"/>
    <property type="match status" value="1"/>
</dbReference>
<evidence type="ECO:0000313" key="6">
    <source>
        <dbReference type="EMBL" id="RDK05334.1"/>
    </source>
</evidence>
<evidence type="ECO:0000256" key="1">
    <source>
        <dbReference type="ARBA" id="ARBA00004196"/>
    </source>
</evidence>
<dbReference type="PANTHER" id="PTHR46847">
    <property type="entry name" value="D-ALLOSE-BINDING PERIPLASMIC PROTEIN-RELATED"/>
    <property type="match status" value="1"/>
</dbReference>
<name>A0A370NIC0_9BURK</name>
<evidence type="ECO:0000256" key="2">
    <source>
        <dbReference type="ARBA" id="ARBA00007639"/>
    </source>
</evidence>
<dbReference type="AlphaFoldDB" id="A0A370NIC0"/>
<dbReference type="Gene3D" id="3.40.50.2300">
    <property type="match status" value="2"/>
</dbReference>
<sequence>MTQAHRSLFVAAIGAIAALLSCPAWADGERIAVFTKNQTNPFFLTVRLGADAAARQLKATVVHYIPTKADSIPEQISQIEDVIVKRPSAVVLTPVDFKALNGAIRKLNEANIPVVNMTDRAEQGKFVNFVGAADYDLGLATGRYLLRKLGGQGNVVILEGVKGAVVPNERLRGYKDALKEFPKVKVLASQTANNQRLQAVQVTENLLQANPKIDGILAVNDAMATGAIEALDGANRKALVVGINGTREAVEAIKAGKMLASGDYNAFQHGCFAVMSAVRSLRGQPVPKEIAFPARVIDSSNFQSLDMAPEKMSCLPWESVVK</sequence>
<dbReference type="Proteomes" id="UP000255165">
    <property type="component" value="Unassembled WGS sequence"/>
</dbReference>
<dbReference type="InterPro" id="IPR025997">
    <property type="entry name" value="SBP_2_dom"/>
</dbReference>
<dbReference type="GO" id="GO:0030246">
    <property type="term" value="F:carbohydrate binding"/>
    <property type="evidence" value="ECO:0007669"/>
    <property type="project" value="UniProtKB-ARBA"/>
</dbReference>
<accession>A0A370NIC0</accession>
<dbReference type="InterPro" id="IPR028082">
    <property type="entry name" value="Peripla_BP_I"/>
</dbReference>
<keyword evidence="7" id="KW-1185">Reference proteome</keyword>
<gene>
    <name evidence="6" type="ORF">DN412_37590</name>
</gene>
<dbReference type="Pfam" id="PF13407">
    <property type="entry name" value="Peripla_BP_4"/>
    <property type="match status" value="1"/>
</dbReference>
<feature type="chain" id="PRO_5017027536" evidence="4">
    <location>
        <begin position="27"/>
        <end position="322"/>
    </location>
</feature>
<comment type="subcellular location">
    <subcellularLocation>
        <location evidence="1">Cell envelope</location>
    </subcellularLocation>
</comment>
<evidence type="ECO:0000256" key="4">
    <source>
        <dbReference type="SAM" id="SignalP"/>
    </source>
</evidence>
<evidence type="ECO:0000256" key="3">
    <source>
        <dbReference type="ARBA" id="ARBA00022729"/>
    </source>
</evidence>
<keyword evidence="3 4" id="KW-0732">Signal</keyword>
<reference evidence="7" key="1">
    <citation type="submission" date="2018-06" db="EMBL/GenBank/DDBJ databases">
        <authorList>
            <person name="Feng T."/>
            <person name="Jeon C.O."/>
        </authorList>
    </citation>
    <scope>NUCLEOTIDE SEQUENCE [LARGE SCALE GENOMIC DNA]</scope>
    <source>
        <strain evidence="7">S23</strain>
    </source>
</reference>
<evidence type="ECO:0000313" key="7">
    <source>
        <dbReference type="Proteomes" id="UP000255165"/>
    </source>
</evidence>
<dbReference type="CDD" id="cd01536">
    <property type="entry name" value="PBP1_ABC_sugar_binding-like"/>
    <property type="match status" value="1"/>
</dbReference>